<dbReference type="InterPro" id="IPR029047">
    <property type="entry name" value="HSP70_peptide-bd_sf"/>
</dbReference>
<evidence type="ECO:0000313" key="5">
    <source>
        <dbReference type="EMBL" id="CAK9022207.1"/>
    </source>
</evidence>
<comment type="caution">
    <text evidence="5">The sequence shown here is derived from an EMBL/GenBank/DDBJ whole genome shotgun (WGS) entry which is preliminary data.</text>
</comment>
<feature type="compositionally biased region" description="Basic and acidic residues" evidence="4">
    <location>
        <begin position="1514"/>
        <end position="1524"/>
    </location>
</feature>
<dbReference type="Proteomes" id="UP001642464">
    <property type="component" value="Unassembled WGS sequence"/>
</dbReference>
<dbReference type="Pfam" id="PF00012">
    <property type="entry name" value="HSP70"/>
    <property type="match status" value="2"/>
</dbReference>
<dbReference type="InterPro" id="IPR018181">
    <property type="entry name" value="Heat_shock_70_CS"/>
</dbReference>
<feature type="region of interest" description="Disordered" evidence="4">
    <location>
        <begin position="1"/>
        <end position="55"/>
    </location>
</feature>
<accession>A0ABP0K7W0</accession>
<reference evidence="5 6" key="1">
    <citation type="submission" date="2024-02" db="EMBL/GenBank/DDBJ databases">
        <authorList>
            <person name="Chen Y."/>
            <person name="Shah S."/>
            <person name="Dougan E. K."/>
            <person name="Thang M."/>
            <person name="Chan C."/>
        </authorList>
    </citation>
    <scope>NUCLEOTIDE SEQUENCE [LARGE SCALE GENOMIC DNA]</scope>
</reference>
<evidence type="ECO:0000256" key="1">
    <source>
        <dbReference type="ARBA" id="ARBA00022741"/>
    </source>
</evidence>
<keyword evidence="1" id="KW-0547">Nucleotide-binding</keyword>
<dbReference type="SUPFAM" id="SSF53067">
    <property type="entry name" value="Actin-like ATPase domain"/>
    <property type="match status" value="2"/>
</dbReference>
<dbReference type="CDD" id="cd10234">
    <property type="entry name" value="ASKHA_NBD_HSP70_DnaK-like"/>
    <property type="match status" value="1"/>
</dbReference>
<dbReference type="Gene3D" id="1.20.1270.10">
    <property type="match status" value="1"/>
</dbReference>
<dbReference type="Gene3D" id="3.90.640.10">
    <property type="entry name" value="Actin, Chain A, domain 4"/>
    <property type="match status" value="1"/>
</dbReference>
<feature type="compositionally biased region" description="Acidic residues" evidence="4">
    <location>
        <begin position="20"/>
        <end position="37"/>
    </location>
</feature>
<feature type="region of interest" description="Disordered" evidence="4">
    <location>
        <begin position="1487"/>
        <end position="1530"/>
    </location>
</feature>
<sequence length="1530" mass="166544">MSLVQEETIQDLPEKRAVEDTTDDSDGDLPELYDASESDSPSPASKVQETLEADSKEVDEVLRRYVDKFGESRDGEAQGYNRRAFPWYCGESLNDKKELDMQDLQAVLRKSPKREKRQAKLWDVDSEGEQITLCAHCLLPVGEVSYSGQGKATSLHGECAAQVMLQDMKSKDAKRVEDETEKKQKCRADHGIGQLEVPRNVVTAAKLHCSPVPQGLCCLVWDEAARLVKICATSEPAAAVNLEYLMLALKVRYHACREPLFSLDPVNPEKLETTLLEKRFSPSWLAGTSVGELMFQADYYLKELAMGEHSMPVMGMMSVFDWSEADNVKGGWTGREWFVVNKAEVKLASDNTLIPSVKMGVEARTQVRRNGGLEDAAITSKNHPLRKFAESFSKNFDLIAERKHVIFQLRELAKASAMAKFLVDSATTVPQEWWQLADELVSFAKSVDKQIPQLWNMRGQSRIQVKDGKLATAQSNQCYLTSVYGGIEFGLDRFELASRHTLRPVGAGGSTMVGGLQGMQLGPTARPGFAPSRFQLTQRPAAPAPAEQPQGVDLNLDQFDLSTPERFASNAPSCSASLDSVEARVPLGLAFLQGLRRSATFRAEDKQLLSNLYKDQLSDRLLEGDAFVPPDPDLKYVSKLRALVCEEDLLRQKRKALFCDAAFIPEDPGSAFPRSWTSNFQLHQEGLSTGLVKKALKSGLVQLTSNVEFQRLVAKEVLPDTAPVFEKSAEDGTVFRIYRFGTLEVRTMQESTGNENVMAMFSMRPTSWTAKKGGKEAADSEKVVQAKMYVEAVDTIGNLTRSIQGSAAEPKEELDAPWRSQKMDHCHYFLVLETDQGTTLITEKLSDGSVQMLVAPENAEERISLARLLYTHQSKEKTVSMREVKVFQAQSARCTAQGATASARKLYVENLFKLASGKAFLVRKSKGAGLLTTILAACSESYDLNRVVKDVAYASQAAMKALGMVFLIVEGAFHTHRSALLTIAGALTKRARPVQEEQMAPKKVRSAAVACASLGGLSFVAMQKPLNGVKGAELLRPEGMAKASASVETGSAFTVGAAAVTAAGAVAASTRRKYRPSKVAARAEVAPGEKVVGIDLGTTNSAVAAMEAGTPTVIPNAEGARTTPSVVAYSKSSELLVGQIAKRQAVVNPENTFYSVKRFVGRQPDEVKEELKEVSYKVDFEGQKVKIDCPVMNKKFAPEEVSAQVLRKLSADAGKYLSANVQKAVVTVPAYFNDSQRQATKDAGKIAGLDVLRIVNEPTAASLAYGLEKKNNETILVFDLGGGTFDVSVLEVGDGVCEVLATNGDTHLGGDDFDKVIVDWLAEDFQKKEGIDLLKDKQALQRLTEASEKAKIELSGVQEVTFDIDANGILNVAAKDRGTGKEQTITIAGSSTLDKTDVDKMVQDAEANAAEDEKRKEAVETKNNAESLVYQTEKQLQELADKVPADLKASIDPKLQALKDKVGEAEPDTELLKTMTKDLQEELMKVGQAAYANTGASPPPGDAADAGSPPPGDAKAEAKGKDDVIDVDGQ</sequence>
<dbReference type="InterPro" id="IPR029048">
    <property type="entry name" value="HSP70_C_sf"/>
</dbReference>
<name>A0ABP0K7W0_9DINO</name>
<evidence type="ECO:0000256" key="3">
    <source>
        <dbReference type="SAM" id="Coils"/>
    </source>
</evidence>
<dbReference type="InterPro" id="IPR013126">
    <property type="entry name" value="Hsp_70_fam"/>
</dbReference>
<feature type="coiled-coil region" evidence="3">
    <location>
        <begin position="1402"/>
        <end position="1442"/>
    </location>
</feature>
<proteinExistence type="predicted"/>
<evidence type="ECO:0000256" key="2">
    <source>
        <dbReference type="ARBA" id="ARBA00022840"/>
    </source>
</evidence>
<dbReference type="PRINTS" id="PR00301">
    <property type="entry name" value="HEATSHOCK70"/>
</dbReference>
<organism evidence="5 6">
    <name type="scientific">Durusdinium trenchii</name>
    <dbReference type="NCBI Taxonomy" id="1381693"/>
    <lineage>
        <taxon>Eukaryota</taxon>
        <taxon>Sar</taxon>
        <taxon>Alveolata</taxon>
        <taxon>Dinophyceae</taxon>
        <taxon>Suessiales</taxon>
        <taxon>Symbiodiniaceae</taxon>
        <taxon>Durusdinium</taxon>
    </lineage>
</organism>
<keyword evidence="6" id="KW-1185">Reference proteome</keyword>
<dbReference type="PANTHER" id="PTHR19375">
    <property type="entry name" value="HEAT SHOCK PROTEIN 70KDA"/>
    <property type="match status" value="1"/>
</dbReference>
<dbReference type="SUPFAM" id="SSF100920">
    <property type="entry name" value="Heat shock protein 70kD (HSP70), peptide-binding domain"/>
    <property type="match status" value="1"/>
</dbReference>
<dbReference type="EMBL" id="CAXAMM010010047">
    <property type="protein sequence ID" value="CAK9022207.1"/>
    <property type="molecule type" value="Genomic_DNA"/>
</dbReference>
<evidence type="ECO:0000313" key="6">
    <source>
        <dbReference type="Proteomes" id="UP001642464"/>
    </source>
</evidence>
<dbReference type="InterPro" id="IPR043129">
    <property type="entry name" value="ATPase_NBD"/>
</dbReference>
<dbReference type="PROSITE" id="PS00329">
    <property type="entry name" value="HSP70_2"/>
    <property type="match status" value="1"/>
</dbReference>
<dbReference type="Gene3D" id="3.30.30.30">
    <property type="match status" value="1"/>
</dbReference>
<dbReference type="PROSITE" id="PS00297">
    <property type="entry name" value="HSP70_1"/>
    <property type="match status" value="1"/>
</dbReference>
<keyword evidence="2" id="KW-0067">ATP-binding</keyword>
<gene>
    <name evidence="5" type="ORF">SCF082_LOCUS15689</name>
</gene>
<keyword evidence="3" id="KW-0175">Coiled coil</keyword>
<evidence type="ECO:0000256" key="4">
    <source>
        <dbReference type="SAM" id="MobiDB-lite"/>
    </source>
</evidence>
<dbReference type="Gene3D" id="3.30.420.40">
    <property type="match status" value="2"/>
</dbReference>
<protein>
    <submittedName>
        <fullName evidence="5">Chaperone protein dnaK2 (HSP70-2) (Heat shock 70 kDa protein 2) (Heat shock protein 70-2)</fullName>
    </submittedName>
</protein>